<feature type="chain" id="PRO_5019320710" description="Flagellar biosynthetic protein FliO" evidence="7">
    <location>
        <begin position="24"/>
        <end position="153"/>
    </location>
</feature>
<evidence type="ECO:0000256" key="5">
    <source>
        <dbReference type="ARBA" id="ARBA00023136"/>
    </source>
</evidence>
<sequence>MNALRAVLGALLLSLTMALPAMARAEAPAAAAPAAGGASARPAIPFKQDKQGAGSLAYQSMAALVLAALAAYGAIFALKRYTLKGGGPLRQARRLRSIESMRLSRRSTLHVVHYDGEELLLAESEHGLSLVSSRGAKALEAGAAEAAQGDKHA</sequence>
<feature type="signal peptide" evidence="7">
    <location>
        <begin position="1"/>
        <end position="23"/>
    </location>
</feature>
<dbReference type="OrthoDB" id="10014417at2"/>
<evidence type="ECO:0000256" key="3">
    <source>
        <dbReference type="ARBA" id="ARBA00022692"/>
    </source>
</evidence>
<organism evidence="8 9">
    <name type="scientific">Massilia atriviolacea</name>
    <dbReference type="NCBI Taxonomy" id="2495579"/>
    <lineage>
        <taxon>Bacteria</taxon>
        <taxon>Pseudomonadati</taxon>
        <taxon>Pseudomonadota</taxon>
        <taxon>Betaproteobacteria</taxon>
        <taxon>Burkholderiales</taxon>
        <taxon>Oxalobacteraceae</taxon>
        <taxon>Telluria group</taxon>
        <taxon>Massilia</taxon>
    </lineage>
</organism>
<reference evidence="8 9" key="1">
    <citation type="submission" date="2018-12" db="EMBL/GenBank/DDBJ databases">
        <authorList>
            <person name="Yang E."/>
        </authorList>
    </citation>
    <scope>NUCLEOTIDE SEQUENCE [LARGE SCALE GENOMIC DNA]</scope>
    <source>
        <strain evidence="8 9">SOD</strain>
    </source>
</reference>
<dbReference type="AlphaFoldDB" id="A0A430HFV5"/>
<dbReference type="InterPro" id="IPR022781">
    <property type="entry name" value="Flagellar_biosynth_FliO"/>
</dbReference>
<evidence type="ECO:0000313" key="8">
    <source>
        <dbReference type="EMBL" id="RSZ56386.1"/>
    </source>
</evidence>
<proteinExistence type="predicted"/>
<keyword evidence="4 6" id="KW-1133">Transmembrane helix</keyword>
<dbReference type="Proteomes" id="UP000278085">
    <property type="component" value="Unassembled WGS sequence"/>
</dbReference>
<keyword evidence="9" id="KW-1185">Reference proteome</keyword>
<evidence type="ECO:0000256" key="4">
    <source>
        <dbReference type="ARBA" id="ARBA00022989"/>
    </source>
</evidence>
<dbReference type="Pfam" id="PF04347">
    <property type="entry name" value="FliO"/>
    <property type="match status" value="1"/>
</dbReference>
<keyword evidence="2" id="KW-1003">Cell membrane</keyword>
<protein>
    <recommendedName>
        <fullName evidence="10">Flagellar biosynthetic protein FliO</fullName>
    </recommendedName>
</protein>
<comment type="caution">
    <text evidence="8">The sequence shown here is derived from an EMBL/GenBank/DDBJ whole genome shotgun (WGS) entry which is preliminary data.</text>
</comment>
<comment type="subcellular location">
    <subcellularLocation>
        <location evidence="1">Cell membrane</location>
    </subcellularLocation>
</comment>
<gene>
    <name evidence="8" type="ORF">EJB06_25030</name>
</gene>
<dbReference type="GO" id="GO:0044781">
    <property type="term" value="P:bacterial-type flagellum organization"/>
    <property type="evidence" value="ECO:0007669"/>
    <property type="project" value="InterPro"/>
</dbReference>
<dbReference type="GO" id="GO:0016020">
    <property type="term" value="C:membrane"/>
    <property type="evidence" value="ECO:0007669"/>
    <property type="project" value="InterPro"/>
</dbReference>
<keyword evidence="7" id="KW-0732">Signal</keyword>
<evidence type="ECO:0008006" key="10">
    <source>
        <dbReference type="Google" id="ProtNLM"/>
    </source>
</evidence>
<feature type="transmembrane region" description="Helical" evidence="6">
    <location>
        <begin position="55"/>
        <end position="78"/>
    </location>
</feature>
<evidence type="ECO:0000256" key="1">
    <source>
        <dbReference type="ARBA" id="ARBA00004236"/>
    </source>
</evidence>
<evidence type="ECO:0000256" key="6">
    <source>
        <dbReference type="SAM" id="Phobius"/>
    </source>
</evidence>
<evidence type="ECO:0000256" key="2">
    <source>
        <dbReference type="ARBA" id="ARBA00022475"/>
    </source>
</evidence>
<name>A0A430HFV5_9BURK</name>
<accession>A0A430HFV5</accession>
<evidence type="ECO:0000313" key="9">
    <source>
        <dbReference type="Proteomes" id="UP000278085"/>
    </source>
</evidence>
<keyword evidence="3 6" id="KW-0812">Transmembrane</keyword>
<evidence type="ECO:0000256" key="7">
    <source>
        <dbReference type="SAM" id="SignalP"/>
    </source>
</evidence>
<dbReference type="EMBL" id="RXLQ01000016">
    <property type="protein sequence ID" value="RSZ56386.1"/>
    <property type="molecule type" value="Genomic_DNA"/>
</dbReference>
<dbReference type="RefSeq" id="WP_126076744.1">
    <property type="nucleotide sequence ID" value="NZ_CP051166.1"/>
</dbReference>
<keyword evidence="5 6" id="KW-0472">Membrane</keyword>